<feature type="region of interest" description="Disordered" evidence="10">
    <location>
        <begin position="166"/>
        <end position="189"/>
    </location>
</feature>
<feature type="domain" description="C3H1-type" evidence="11">
    <location>
        <begin position="35"/>
        <end position="62"/>
    </location>
</feature>
<feature type="zinc finger region" description="C3H1-type" evidence="9">
    <location>
        <begin position="120"/>
        <end position="142"/>
    </location>
</feature>
<evidence type="ECO:0000256" key="9">
    <source>
        <dbReference type="PROSITE-ProRule" id="PRU00723"/>
    </source>
</evidence>
<dbReference type="GO" id="GO:0003723">
    <property type="term" value="F:RNA binding"/>
    <property type="evidence" value="ECO:0007669"/>
    <property type="project" value="UniProtKB-KW"/>
</dbReference>
<evidence type="ECO:0000313" key="12">
    <source>
        <dbReference type="EMBL" id="KAJ3448810.1"/>
    </source>
</evidence>
<dbReference type="GO" id="GO:0006397">
    <property type="term" value="P:mRNA processing"/>
    <property type="evidence" value="ECO:0007669"/>
    <property type="project" value="UniProtKB-KW"/>
</dbReference>
<dbReference type="PROSITE" id="PS50103">
    <property type="entry name" value="ZF_C3H1"/>
    <property type="match status" value="4"/>
</dbReference>
<dbReference type="EMBL" id="JANTQA010000015">
    <property type="protein sequence ID" value="KAJ3448810.1"/>
    <property type="molecule type" value="Genomic_DNA"/>
</dbReference>
<keyword evidence="4" id="KW-0677">Repeat</keyword>
<evidence type="ECO:0000256" key="10">
    <source>
        <dbReference type="SAM" id="MobiDB-lite"/>
    </source>
</evidence>
<feature type="compositionally biased region" description="Basic residues" evidence="10">
    <location>
        <begin position="172"/>
        <end position="189"/>
    </location>
</feature>
<evidence type="ECO:0000256" key="4">
    <source>
        <dbReference type="ARBA" id="ARBA00022737"/>
    </source>
</evidence>
<dbReference type="Proteomes" id="UP001146793">
    <property type="component" value="Unassembled WGS sequence"/>
</dbReference>
<evidence type="ECO:0000313" key="13">
    <source>
        <dbReference type="Proteomes" id="UP001146793"/>
    </source>
</evidence>
<reference evidence="12" key="1">
    <citation type="submission" date="2022-08" db="EMBL/GenBank/DDBJ databases">
        <title>Novel sulphate-reducing endosymbionts in the free-living metamonad Anaeramoeba.</title>
        <authorList>
            <person name="Jerlstrom-Hultqvist J."/>
            <person name="Cepicka I."/>
            <person name="Gallot-Lavallee L."/>
            <person name="Salas-Leiva D."/>
            <person name="Curtis B.A."/>
            <person name="Zahonova K."/>
            <person name="Pipaliya S."/>
            <person name="Dacks J."/>
            <person name="Roger A.J."/>
        </authorList>
    </citation>
    <scope>NUCLEOTIDE SEQUENCE</scope>
    <source>
        <strain evidence="12">Busselton2</strain>
    </source>
</reference>
<dbReference type="GO" id="GO:0005634">
    <property type="term" value="C:nucleus"/>
    <property type="evidence" value="ECO:0007669"/>
    <property type="project" value="UniProtKB-SubCell"/>
</dbReference>
<name>A0AAV8A9Z5_9EUKA</name>
<proteinExistence type="predicted"/>
<evidence type="ECO:0000259" key="11">
    <source>
        <dbReference type="PROSITE" id="PS50103"/>
    </source>
</evidence>
<gene>
    <name evidence="12" type="ORF">M0812_01295</name>
</gene>
<comment type="caution">
    <text evidence="12">The sequence shown here is derived from an EMBL/GenBank/DDBJ whole genome shotgun (WGS) entry which is preliminary data.</text>
</comment>
<evidence type="ECO:0000256" key="6">
    <source>
        <dbReference type="ARBA" id="ARBA00022833"/>
    </source>
</evidence>
<keyword evidence="2" id="KW-0507">mRNA processing</keyword>
<dbReference type="PANTHER" id="PTHR23102">
    <property type="entry name" value="CLEAVAGE AND POLYADENYLATION SPECIFICITY FACTOR SUBUNIT 4-RELATED"/>
    <property type="match status" value="1"/>
</dbReference>
<dbReference type="Pfam" id="PF18345">
    <property type="entry name" value="zf_CCCH_4"/>
    <property type="match status" value="1"/>
</dbReference>
<evidence type="ECO:0000256" key="3">
    <source>
        <dbReference type="ARBA" id="ARBA00022723"/>
    </source>
</evidence>
<keyword evidence="5 9" id="KW-0863">Zinc-finger</keyword>
<dbReference type="FunFam" id="4.10.1000.10:FF:000017">
    <property type="entry name" value="Cleavage and polyadenylation specificity factor 30 kDa subunit"/>
    <property type="match status" value="1"/>
</dbReference>
<dbReference type="Pfam" id="PF14608">
    <property type="entry name" value="zf-CCCH_2"/>
    <property type="match status" value="2"/>
</dbReference>
<feature type="domain" description="C3H1-type" evidence="11">
    <location>
        <begin position="64"/>
        <end position="90"/>
    </location>
</feature>
<evidence type="ECO:0000256" key="5">
    <source>
        <dbReference type="ARBA" id="ARBA00022771"/>
    </source>
</evidence>
<feature type="zinc finger region" description="C3H1-type" evidence="9">
    <location>
        <begin position="91"/>
        <end position="118"/>
    </location>
</feature>
<sequence length="189" mass="22889">MEKEKETELEFDFEHFINKADKIHFKALDQSLLRTERFIVCKHWLRGLCKRGDDCEFLHVYDHRMMPVCYFWSKYERCSNDDCPFQHPKKGKKENHCPWFVRGFCKHGEKCRRPHNVMRACPNYIAGFCPFGPNCELGHPKFDLPEDDYDTASILKKNEFREILQKGNVEHQKKRQQQNFRKRKTWSKK</sequence>
<evidence type="ECO:0000256" key="8">
    <source>
        <dbReference type="ARBA" id="ARBA00023242"/>
    </source>
</evidence>
<dbReference type="SUPFAM" id="SSF90229">
    <property type="entry name" value="CCCH zinc finger"/>
    <property type="match status" value="1"/>
</dbReference>
<accession>A0AAV8A9Z5</accession>
<keyword evidence="3 9" id="KW-0479">Metal-binding</keyword>
<keyword evidence="6 9" id="KW-0862">Zinc</keyword>
<keyword evidence="7" id="KW-0694">RNA-binding</keyword>
<organism evidence="12 13">
    <name type="scientific">Anaeramoeba flamelloides</name>
    <dbReference type="NCBI Taxonomy" id="1746091"/>
    <lineage>
        <taxon>Eukaryota</taxon>
        <taxon>Metamonada</taxon>
        <taxon>Anaeramoebidae</taxon>
        <taxon>Anaeramoeba</taxon>
    </lineage>
</organism>
<feature type="domain" description="C3H1-type" evidence="11">
    <location>
        <begin position="91"/>
        <end position="118"/>
    </location>
</feature>
<feature type="domain" description="C3H1-type" evidence="11">
    <location>
        <begin position="120"/>
        <end position="142"/>
    </location>
</feature>
<evidence type="ECO:0000256" key="2">
    <source>
        <dbReference type="ARBA" id="ARBA00022664"/>
    </source>
</evidence>
<dbReference type="GO" id="GO:0008270">
    <property type="term" value="F:zinc ion binding"/>
    <property type="evidence" value="ECO:0007669"/>
    <property type="project" value="UniProtKB-KW"/>
</dbReference>
<dbReference type="InterPro" id="IPR036855">
    <property type="entry name" value="Znf_CCCH_sf"/>
</dbReference>
<feature type="zinc finger region" description="C3H1-type" evidence="9">
    <location>
        <begin position="35"/>
        <end position="62"/>
    </location>
</feature>
<dbReference type="Gene3D" id="4.10.1000.10">
    <property type="entry name" value="Zinc finger, CCCH-type"/>
    <property type="match status" value="2"/>
</dbReference>
<dbReference type="AlphaFoldDB" id="A0AAV8A9Z5"/>
<comment type="subcellular location">
    <subcellularLocation>
        <location evidence="1">Nucleus</location>
    </subcellularLocation>
</comment>
<dbReference type="PANTHER" id="PTHR23102:SF24">
    <property type="entry name" value="CLEAVAGE AND POLYADENYLATION SPECIFICITY FACTOR SUBUNIT 4"/>
    <property type="match status" value="1"/>
</dbReference>
<keyword evidence="8" id="KW-0539">Nucleus</keyword>
<protein>
    <submittedName>
        <fullName evidence="12">Cleavage and polyadenylation specificity factor subunit 4-related</fullName>
    </submittedName>
</protein>
<evidence type="ECO:0000256" key="7">
    <source>
        <dbReference type="ARBA" id="ARBA00022884"/>
    </source>
</evidence>
<feature type="zinc finger region" description="C3H1-type" evidence="9">
    <location>
        <begin position="64"/>
        <end position="90"/>
    </location>
</feature>
<evidence type="ECO:0000256" key="1">
    <source>
        <dbReference type="ARBA" id="ARBA00004123"/>
    </source>
</evidence>
<dbReference type="SMART" id="SM00356">
    <property type="entry name" value="ZnF_C3H1"/>
    <property type="match status" value="4"/>
</dbReference>
<dbReference type="InterPro" id="IPR000571">
    <property type="entry name" value="Znf_CCCH"/>
</dbReference>
<dbReference type="InterPro" id="IPR045348">
    <property type="entry name" value="CPSF4/Yth1"/>
</dbReference>